<keyword evidence="1" id="KW-1133">Transmembrane helix</keyword>
<reference evidence="2 3" key="1">
    <citation type="submission" date="2019-07" db="EMBL/GenBank/DDBJ databases">
        <title>SAR11 Genome Evolution.</title>
        <authorList>
            <person name="Giovannoni S."/>
        </authorList>
    </citation>
    <scope>NUCLEOTIDE SEQUENCE [LARGE SCALE GENOMIC DNA]</scope>
    <source>
        <strain evidence="2 3">HTCC9565</strain>
    </source>
</reference>
<evidence type="ECO:0000256" key="1">
    <source>
        <dbReference type="SAM" id="Phobius"/>
    </source>
</evidence>
<dbReference type="Proteomes" id="UP001166004">
    <property type="component" value="Unassembled WGS sequence"/>
</dbReference>
<organism evidence="2 3">
    <name type="scientific">Pelagibacter ubique</name>
    <dbReference type="NCBI Taxonomy" id="198252"/>
    <lineage>
        <taxon>Bacteria</taxon>
        <taxon>Pseudomonadati</taxon>
        <taxon>Pseudomonadota</taxon>
        <taxon>Alphaproteobacteria</taxon>
        <taxon>Candidatus Pelagibacterales</taxon>
        <taxon>Candidatus Pelagibacteraceae</taxon>
        <taxon>Candidatus Pelagibacter</taxon>
    </lineage>
</organism>
<keyword evidence="3" id="KW-1185">Reference proteome</keyword>
<proteinExistence type="predicted"/>
<protein>
    <recommendedName>
        <fullName evidence="4">Neurotransmitter-gated ion-channel ligand-binding domain-containing protein</fullName>
    </recommendedName>
</protein>
<feature type="transmembrane region" description="Helical" evidence="1">
    <location>
        <begin position="344"/>
        <end position="362"/>
    </location>
</feature>
<dbReference type="InterPro" id="IPR038050">
    <property type="entry name" value="Neuro_actylchol_rec"/>
</dbReference>
<dbReference type="RefSeq" id="WP_169036169.1">
    <property type="nucleotide sequence ID" value="NZ_LANA01000002.1"/>
</dbReference>
<dbReference type="EMBL" id="LANA01000002">
    <property type="protein sequence ID" value="NMN67661.1"/>
    <property type="molecule type" value="Genomic_DNA"/>
</dbReference>
<sequence>MKKISLILILLFASIFFSKSYAIEVSSLKAEKRLIFNQLFSKHTCAKIYTQLKFGLKKKLDKEVMLESYHNLKRVKIDENDALLTMSFNQRTVFYKEGDLETIIFNVLAAQDFSDELANINKTITNAKSKKIVVCEYDLNRSIEDGSFFNFNLKYDNSLRVESNVPPKVLIYYDGTIEYAYYDEEVQYAIPSLNYKKYPFDSHELKFLITSGIYSKLYFERSDKFKVLLLETKKNNFSNISFPGWTIKQYVSYPNSETLDDVYSDYQKHFVVSELTFVRNWVSFLYKMLFPLIGITILIYFAVYIRIADGRIAVLSTLLLAFVAFDFVTVGQRPELPYITLLDWLIFLGYAMNIITLLFSYYESYFIRQRMVAQASDLEDSEKSILDKWRYRYKIYIPIIYFVSLITGYFTMLAT</sequence>
<feature type="transmembrane region" description="Helical" evidence="1">
    <location>
        <begin position="312"/>
        <end position="332"/>
    </location>
</feature>
<evidence type="ECO:0008006" key="4">
    <source>
        <dbReference type="Google" id="ProtNLM"/>
    </source>
</evidence>
<feature type="transmembrane region" description="Helical" evidence="1">
    <location>
        <begin position="284"/>
        <end position="305"/>
    </location>
</feature>
<comment type="caution">
    <text evidence="2">The sequence shown here is derived from an EMBL/GenBank/DDBJ whole genome shotgun (WGS) entry which is preliminary data.</text>
</comment>
<accession>A0ABX1T0P5</accession>
<evidence type="ECO:0000313" key="2">
    <source>
        <dbReference type="EMBL" id="NMN67661.1"/>
    </source>
</evidence>
<gene>
    <name evidence="2" type="ORF">VP91_00008100</name>
</gene>
<keyword evidence="1" id="KW-0812">Transmembrane</keyword>
<evidence type="ECO:0000313" key="3">
    <source>
        <dbReference type="Proteomes" id="UP001166004"/>
    </source>
</evidence>
<name>A0ABX1T0P5_PELUQ</name>
<dbReference type="Gene3D" id="1.20.58.390">
    <property type="entry name" value="Neurotransmitter-gated ion-channel transmembrane domain"/>
    <property type="match status" value="1"/>
</dbReference>
<keyword evidence="1" id="KW-0472">Membrane</keyword>
<feature type="transmembrane region" description="Helical" evidence="1">
    <location>
        <begin position="395"/>
        <end position="414"/>
    </location>
</feature>